<dbReference type="Pfam" id="PF05521">
    <property type="entry name" value="Phage_HCP"/>
    <property type="match status" value="1"/>
</dbReference>
<accession>A0A3M6KRU2</accession>
<evidence type="ECO:0000313" key="2">
    <source>
        <dbReference type="EMBL" id="RMW57177.1"/>
    </source>
</evidence>
<name>A0A3M6KRU2_LACPE</name>
<dbReference type="GeneID" id="49392964"/>
<organism evidence="1 4">
    <name type="scientific">Lactiplantibacillus pentosus</name>
    <name type="common">Lactobacillus pentosus</name>
    <dbReference type="NCBI Taxonomy" id="1589"/>
    <lineage>
        <taxon>Bacteria</taxon>
        <taxon>Bacillati</taxon>
        <taxon>Bacillota</taxon>
        <taxon>Bacilli</taxon>
        <taxon>Lactobacillales</taxon>
        <taxon>Lactobacillaceae</taxon>
        <taxon>Lactiplantibacillus</taxon>
    </lineage>
</organism>
<evidence type="ECO:0000313" key="1">
    <source>
        <dbReference type="EMBL" id="MDT6990467.1"/>
    </source>
</evidence>
<proteinExistence type="predicted"/>
<dbReference type="Gene3D" id="2.40.10.270">
    <property type="entry name" value="Bacteriophage SPP1 head-tail adaptor protein"/>
    <property type="match status" value="1"/>
</dbReference>
<dbReference type="EMBL" id="JAVLAQ010000001">
    <property type="protein sequence ID" value="MDT6990467.1"/>
    <property type="molecule type" value="Genomic_DNA"/>
</dbReference>
<protein>
    <submittedName>
        <fullName evidence="1">Phage head closure protein</fullName>
    </submittedName>
</protein>
<dbReference type="Proteomes" id="UP000281061">
    <property type="component" value="Unassembled WGS sequence"/>
</dbReference>
<reference evidence="1" key="2">
    <citation type="submission" date="2023-08" db="EMBL/GenBank/DDBJ databases">
        <authorList>
            <person name="Page C.A."/>
            <person name="Perez-Diaz I.M."/>
        </authorList>
    </citation>
    <scope>NUCLEOTIDE SEQUENCE</scope>
    <source>
        <strain evidence="1">7.8.46</strain>
    </source>
</reference>
<dbReference type="InterPro" id="IPR038666">
    <property type="entry name" value="SSP1_head-tail_sf"/>
</dbReference>
<evidence type="ECO:0000313" key="3">
    <source>
        <dbReference type="Proteomes" id="UP000281061"/>
    </source>
</evidence>
<dbReference type="AlphaFoldDB" id="A0A3M6KRU2"/>
<dbReference type="InterPro" id="IPR008767">
    <property type="entry name" value="Phage_SPP1_head-tail_adaptor"/>
</dbReference>
<reference evidence="2 3" key="1">
    <citation type="submission" date="2018-10" db="EMBL/GenBank/DDBJ databases">
        <title>Genome sequences of five Lactobacillus pentosus strains isolated from brines of traditionally fermented spanish-style green table olives and differences between them.</title>
        <authorList>
            <person name="Jimenez Diaz R."/>
        </authorList>
    </citation>
    <scope>NUCLEOTIDE SEQUENCE [LARGE SCALE GENOMIC DNA]</scope>
    <source>
        <strain evidence="2 3">IG8</strain>
    </source>
</reference>
<evidence type="ECO:0000313" key="4">
    <source>
        <dbReference type="Proteomes" id="UP001267003"/>
    </source>
</evidence>
<sequence length="115" mass="12776">MQLKANRLNKRAEFGEMVAGDEVNPNTGDSIDVFQASFSRYAGRYSRSFSQQVEVAGTTLEDTSVIVIRHTDKINDQMKVKFDGDLYSVVSISSDDSTAVSYDLVTVRKYVVTHG</sequence>
<dbReference type="RefSeq" id="WP_050339235.1">
    <property type="nucleotide sequence ID" value="NZ_BJZC01000017.1"/>
</dbReference>
<gene>
    <name evidence="2" type="ORF">D6U17_01080</name>
    <name evidence="1" type="ORF">RI536_10240</name>
</gene>
<dbReference type="NCBIfam" id="TIGR01563">
    <property type="entry name" value="gp16_SPP1"/>
    <property type="match status" value="1"/>
</dbReference>
<dbReference type="EMBL" id="RDCL01000015">
    <property type="protein sequence ID" value="RMW57177.1"/>
    <property type="molecule type" value="Genomic_DNA"/>
</dbReference>
<dbReference type="OrthoDB" id="2304198at2"/>
<comment type="caution">
    <text evidence="1">The sequence shown here is derived from an EMBL/GenBank/DDBJ whole genome shotgun (WGS) entry which is preliminary data.</text>
</comment>
<dbReference type="Proteomes" id="UP001267003">
    <property type="component" value="Unassembled WGS sequence"/>
</dbReference>